<dbReference type="AlphaFoldDB" id="A0A0K2UQG9"/>
<name>A0A0K2UQG9_LEPSM</name>
<protein>
    <submittedName>
        <fullName evidence="2">Uncharacterized protein</fullName>
    </submittedName>
</protein>
<keyword evidence="1" id="KW-1133">Transmembrane helix</keyword>
<proteinExistence type="predicted"/>
<keyword evidence="1" id="KW-0812">Transmembrane</keyword>
<reference evidence="2" key="1">
    <citation type="submission" date="2014-05" db="EMBL/GenBank/DDBJ databases">
        <authorList>
            <person name="Chronopoulou M."/>
        </authorList>
    </citation>
    <scope>NUCLEOTIDE SEQUENCE</scope>
    <source>
        <tissue evidence="2">Whole organism</tissue>
    </source>
</reference>
<organism evidence="2">
    <name type="scientific">Lepeophtheirus salmonis</name>
    <name type="common">Salmon louse</name>
    <name type="synonym">Caligus salmonis</name>
    <dbReference type="NCBI Taxonomy" id="72036"/>
    <lineage>
        <taxon>Eukaryota</taxon>
        <taxon>Metazoa</taxon>
        <taxon>Ecdysozoa</taxon>
        <taxon>Arthropoda</taxon>
        <taxon>Crustacea</taxon>
        <taxon>Multicrustacea</taxon>
        <taxon>Hexanauplia</taxon>
        <taxon>Copepoda</taxon>
        <taxon>Siphonostomatoida</taxon>
        <taxon>Caligidae</taxon>
        <taxon>Lepeophtheirus</taxon>
    </lineage>
</organism>
<evidence type="ECO:0000256" key="1">
    <source>
        <dbReference type="SAM" id="Phobius"/>
    </source>
</evidence>
<evidence type="ECO:0000313" key="2">
    <source>
        <dbReference type="EMBL" id="CDW40117.1"/>
    </source>
</evidence>
<dbReference type="EMBL" id="HACA01022756">
    <property type="protein sequence ID" value="CDW40117.1"/>
    <property type="molecule type" value="Transcribed_RNA"/>
</dbReference>
<accession>A0A0K2UQG9</accession>
<keyword evidence="1" id="KW-0472">Membrane</keyword>
<sequence length="55" mass="5754">MTLNKASPSSHFTLTTAIMSDFIMSSILSMNVAINKALGFGVPSKLSFSSGVALM</sequence>
<feature type="transmembrane region" description="Helical" evidence="1">
    <location>
        <begin position="12"/>
        <end position="34"/>
    </location>
</feature>